<accession>A0A1X0IQN3</accession>
<sequence length="88" mass="9434">MTTNTPTKGTVMTTPTTLDTKAIATALDIEPKALRAFLRSGKAEGMFSRDGKAYVFARVDVPKIKKAYAAWVDARAASKAEPEEAKSA</sequence>
<keyword evidence="2" id="KW-1185">Reference proteome</keyword>
<proteinExistence type="predicted"/>
<dbReference type="EMBL" id="MVIH01000009">
    <property type="protein sequence ID" value="ORB50801.1"/>
    <property type="molecule type" value="Genomic_DNA"/>
</dbReference>
<evidence type="ECO:0000313" key="1">
    <source>
        <dbReference type="EMBL" id="ORB50801.1"/>
    </source>
</evidence>
<organism evidence="1 2">
    <name type="scientific">Mycolicibacterium rhodesiae</name>
    <name type="common">Mycobacterium rhodesiae</name>
    <dbReference type="NCBI Taxonomy" id="36814"/>
    <lineage>
        <taxon>Bacteria</taxon>
        <taxon>Bacillati</taxon>
        <taxon>Actinomycetota</taxon>
        <taxon>Actinomycetes</taxon>
        <taxon>Mycobacteriales</taxon>
        <taxon>Mycobacteriaceae</taxon>
        <taxon>Mycolicibacterium</taxon>
    </lineage>
</organism>
<gene>
    <name evidence="1" type="ORF">BST42_18720</name>
</gene>
<reference evidence="1 2" key="1">
    <citation type="submission" date="2016-12" db="EMBL/GenBank/DDBJ databases">
        <title>The new phylogeny of genus Mycobacterium.</title>
        <authorList>
            <person name="Tortoli E."/>
            <person name="Trovato A."/>
            <person name="Cirillo D.M."/>
        </authorList>
    </citation>
    <scope>NUCLEOTIDE SEQUENCE [LARGE SCALE GENOMIC DNA]</scope>
    <source>
        <strain evidence="1 2">DSM 44223</strain>
    </source>
</reference>
<protein>
    <submittedName>
        <fullName evidence="1">Uncharacterized protein</fullName>
    </submittedName>
</protein>
<name>A0A1X0IQN3_MYCRH</name>
<dbReference type="Proteomes" id="UP000192534">
    <property type="component" value="Unassembled WGS sequence"/>
</dbReference>
<dbReference type="AlphaFoldDB" id="A0A1X0IQN3"/>
<comment type="caution">
    <text evidence="1">The sequence shown here is derived from an EMBL/GenBank/DDBJ whole genome shotgun (WGS) entry which is preliminary data.</text>
</comment>
<evidence type="ECO:0000313" key="2">
    <source>
        <dbReference type="Proteomes" id="UP000192534"/>
    </source>
</evidence>